<evidence type="ECO:0000313" key="2">
    <source>
        <dbReference type="Proteomes" id="UP001597361"/>
    </source>
</evidence>
<comment type="caution">
    <text evidence="1">The sequence shown here is derived from an EMBL/GenBank/DDBJ whole genome shotgun (WGS) entry which is preliminary data.</text>
</comment>
<sequence>MKRSFELAVILFVGMIFIFSSCQTTSSDSETIEMTGIGEIELPDSPYAISINFNGNEKKKEEMLALVSSGDLAKYKPKLQHENVYQEGNGGTAKNFTFSISYVLVLEDKAALNDVVSILSKNDMPGYVNTMGSYIDETKRDEYSEKLFDLALKHAENRLGKFAESKQKSYRITEILDADDPYSNAVPHDGVAYQSKLFKKVRVKAVLK</sequence>
<protein>
    <recommendedName>
        <fullName evidence="3">SIMPL domain-containing protein</fullName>
    </recommendedName>
</protein>
<evidence type="ECO:0000313" key="1">
    <source>
        <dbReference type="EMBL" id="MFD2034315.1"/>
    </source>
</evidence>
<proteinExistence type="predicted"/>
<dbReference type="Proteomes" id="UP001597361">
    <property type="component" value="Unassembled WGS sequence"/>
</dbReference>
<gene>
    <name evidence="1" type="ORF">ACFSKL_05905</name>
</gene>
<keyword evidence="2" id="KW-1185">Reference proteome</keyword>
<evidence type="ECO:0008006" key="3">
    <source>
        <dbReference type="Google" id="ProtNLM"/>
    </source>
</evidence>
<dbReference type="PROSITE" id="PS51257">
    <property type="entry name" value="PROKAR_LIPOPROTEIN"/>
    <property type="match status" value="1"/>
</dbReference>
<dbReference type="EMBL" id="JBHUHR010000015">
    <property type="protein sequence ID" value="MFD2034315.1"/>
    <property type="molecule type" value="Genomic_DNA"/>
</dbReference>
<reference evidence="2" key="1">
    <citation type="journal article" date="2019" name="Int. J. Syst. Evol. Microbiol.">
        <title>The Global Catalogue of Microorganisms (GCM) 10K type strain sequencing project: providing services to taxonomists for standard genome sequencing and annotation.</title>
        <authorList>
            <consortium name="The Broad Institute Genomics Platform"/>
            <consortium name="The Broad Institute Genome Sequencing Center for Infectious Disease"/>
            <person name="Wu L."/>
            <person name="Ma J."/>
        </authorList>
    </citation>
    <scope>NUCLEOTIDE SEQUENCE [LARGE SCALE GENOMIC DNA]</scope>
    <source>
        <strain evidence="2">CGMCC 1.15180</strain>
    </source>
</reference>
<dbReference type="RefSeq" id="WP_376884342.1">
    <property type="nucleotide sequence ID" value="NZ_JBHUHR010000015.1"/>
</dbReference>
<accession>A0ABW4VK20</accession>
<name>A0ABW4VK20_9BACT</name>
<organism evidence="1 2">
    <name type="scientific">Belliella marina</name>
    <dbReference type="NCBI Taxonomy" id="1644146"/>
    <lineage>
        <taxon>Bacteria</taxon>
        <taxon>Pseudomonadati</taxon>
        <taxon>Bacteroidota</taxon>
        <taxon>Cytophagia</taxon>
        <taxon>Cytophagales</taxon>
        <taxon>Cyclobacteriaceae</taxon>
        <taxon>Belliella</taxon>
    </lineage>
</organism>